<sequence>VNTENIKKEKAEEKRKPEIDNRIVTCGVCKLELTNANWIEHILKEHDYLAWQDGHPEIDVNNAQQVYDHLFNISKQNDGLICNKCGLHR</sequence>
<organism evidence="1">
    <name type="scientific">Pararge aegeria</name>
    <name type="common">speckled wood butterfly</name>
    <dbReference type="NCBI Taxonomy" id="116150"/>
    <lineage>
        <taxon>Eukaryota</taxon>
        <taxon>Metazoa</taxon>
        <taxon>Ecdysozoa</taxon>
        <taxon>Arthropoda</taxon>
        <taxon>Hexapoda</taxon>
        <taxon>Insecta</taxon>
        <taxon>Pterygota</taxon>
        <taxon>Neoptera</taxon>
        <taxon>Endopterygota</taxon>
        <taxon>Lepidoptera</taxon>
        <taxon>Glossata</taxon>
        <taxon>Ditrysia</taxon>
        <taxon>Papilionoidea</taxon>
        <taxon>Nymphalidae</taxon>
        <taxon>Satyrinae</taxon>
        <taxon>Satyrini</taxon>
        <taxon>Parargina</taxon>
        <taxon>Pararge</taxon>
    </lineage>
</organism>
<reference evidence="1" key="1">
    <citation type="journal article" date="2013" name="BMC Genomics">
        <title>Unscrambling butterfly oogenesis.</title>
        <authorList>
            <person name="Carter J.M."/>
            <person name="Baker S.C."/>
            <person name="Pink R."/>
            <person name="Carter D.R."/>
            <person name="Collins A."/>
            <person name="Tomlin J."/>
            <person name="Gibbs M."/>
            <person name="Breuker C.J."/>
        </authorList>
    </citation>
    <scope>NUCLEOTIDE SEQUENCE</scope>
    <source>
        <tissue evidence="1">Ovary</tissue>
    </source>
</reference>
<dbReference type="EMBL" id="GAIX01013653">
    <property type="protein sequence ID" value="JAA78907.1"/>
    <property type="molecule type" value="Transcribed_RNA"/>
</dbReference>
<reference evidence="1" key="2">
    <citation type="submission" date="2013-05" db="EMBL/GenBank/DDBJ databases">
        <authorList>
            <person name="Carter J.-M."/>
            <person name="Baker S.C."/>
            <person name="Pink R."/>
            <person name="Carter D.R.F."/>
            <person name="Collins A."/>
            <person name="Tomlin J."/>
            <person name="Gibbs M."/>
            <person name="Breuker C.J."/>
        </authorList>
    </citation>
    <scope>NUCLEOTIDE SEQUENCE</scope>
    <source>
        <tissue evidence="1">Ovary</tissue>
    </source>
</reference>
<feature type="non-terminal residue" evidence="1">
    <location>
        <position position="89"/>
    </location>
</feature>
<name>S4PSK0_9NEOP</name>
<evidence type="ECO:0000313" key="1">
    <source>
        <dbReference type="EMBL" id="JAA78907.1"/>
    </source>
</evidence>
<proteinExistence type="predicted"/>
<accession>S4PSK0</accession>
<protein>
    <submittedName>
        <fullName evidence="1">Uncharacterized protein</fullName>
    </submittedName>
</protein>
<dbReference type="AlphaFoldDB" id="S4PSK0"/>
<feature type="non-terminal residue" evidence="1">
    <location>
        <position position="1"/>
    </location>
</feature>